<evidence type="ECO:0000313" key="10">
    <source>
        <dbReference type="EMBL" id="PAV57030.1"/>
    </source>
</evidence>
<dbReference type="Proteomes" id="UP000218231">
    <property type="component" value="Unassembled WGS sequence"/>
</dbReference>
<dbReference type="GO" id="GO:0061630">
    <property type="term" value="F:ubiquitin protein ligase activity"/>
    <property type="evidence" value="ECO:0007669"/>
    <property type="project" value="UniProtKB-EC"/>
</dbReference>
<dbReference type="GO" id="GO:0005634">
    <property type="term" value="C:nucleus"/>
    <property type="evidence" value="ECO:0007669"/>
    <property type="project" value="TreeGrafter"/>
</dbReference>
<feature type="region of interest" description="Disordered" evidence="9">
    <location>
        <begin position="182"/>
        <end position="202"/>
    </location>
</feature>
<keyword evidence="11" id="KW-1185">Reference proteome</keyword>
<comment type="catalytic activity">
    <reaction evidence="1">
        <text>S-ubiquitinyl-[E2 ubiquitin-conjugating enzyme]-L-cysteine + [acceptor protein]-L-lysine = [E2 ubiquitin-conjugating enzyme]-L-cysteine + N(6)-ubiquitinyl-[acceptor protein]-L-lysine.</text>
        <dbReference type="EC" id="2.3.2.26"/>
    </reaction>
</comment>
<dbReference type="EC" id="2.3.2.26" evidence="2"/>
<dbReference type="EMBL" id="LIAE01010657">
    <property type="protein sequence ID" value="PAV57030.1"/>
    <property type="molecule type" value="Genomic_DNA"/>
</dbReference>
<evidence type="ECO:0000256" key="4">
    <source>
        <dbReference type="ARBA" id="ARBA00029737"/>
    </source>
</evidence>
<comment type="caution">
    <text evidence="10">The sequence shown here is derived from an EMBL/GenBank/DDBJ whole genome shotgun (WGS) entry which is preliminary data.</text>
</comment>
<dbReference type="PANTHER" id="PTHR31531:SF2">
    <property type="entry name" value="E3 UBIQUITIN-PROTEIN LIGASE E3D"/>
    <property type="match status" value="1"/>
</dbReference>
<evidence type="ECO:0000256" key="1">
    <source>
        <dbReference type="ARBA" id="ARBA00000885"/>
    </source>
</evidence>
<dbReference type="GO" id="GO:0005829">
    <property type="term" value="C:cytosol"/>
    <property type="evidence" value="ECO:0007669"/>
    <property type="project" value="TreeGrafter"/>
</dbReference>
<dbReference type="InterPro" id="IPR019193">
    <property type="entry name" value="UBQ-conj_enz_E2-bd_prot"/>
</dbReference>
<dbReference type="GO" id="GO:0000209">
    <property type="term" value="P:protein polyubiquitination"/>
    <property type="evidence" value="ECO:0007669"/>
    <property type="project" value="TreeGrafter"/>
</dbReference>
<protein>
    <recommendedName>
        <fullName evidence="3">E3 ubiquitin-protein ligase E3D</fullName>
        <ecNumber evidence="2">2.3.2.26</ecNumber>
    </recommendedName>
    <alternativeName>
        <fullName evidence="6">HECT-type E3 ubiquitin transferase E3D</fullName>
    </alternativeName>
    <alternativeName>
        <fullName evidence="5">UbcH10-binding protein with a HECT-like domain</fullName>
    </alternativeName>
    <alternativeName>
        <fullName evidence="4">Ubiquitin-conjugating enzyme E2C-binding protein</fullName>
    </alternativeName>
</protein>
<dbReference type="GO" id="GO:0043161">
    <property type="term" value="P:proteasome-mediated ubiquitin-dependent protein catabolic process"/>
    <property type="evidence" value="ECO:0007669"/>
    <property type="project" value="TreeGrafter"/>
</dbReference>
<comment type="function">
    <text evidence="7">E3 ubiquitin-protein ligase which accepts ubiquitin from specific E2 ubiquitin-conjugating enzymes, and transfers it to substrates, generally promoting their degradation by the proteasome. Independently of its E3 ubiquitin-protein ligase activity, acts as an inhibitor of CPSF3 endonuclease activity by blocking CPSF3 active site.</text>
</comment>
<comment type="subunit">
    <text evidence="8">Interacts with UBE2C/UbcH10 (E2 ubiquitin-conjugating enzyme). In vitro, interacts with cyclin-B.</text>
</comment>
<sequence length="486" mass="54004">MPEDSEQSSSLNEWHERSFFLEVKPRTDLASLFVDCPPKISAENKENAVIDLVRVSSHSVEIGLPTNLVANLPAIGGTIPDEVQHFSAKIADISLSPASVCTPKWADSNRLFMCKVHAEAENIPLVPKNFHRLARDMCNADYLEDFCQMLVEPTTPPPQVQIYYYFLNLKFYLFSFFQGGTLSKGSSKRNRKSASQSPEKRDKAVHITCRKCGMKFVQEGNKLALEYLPTDDWLQTSASGDFFCRDSCGAKCDPNRHGGHSSKGVESTKVNPDWVPTESKTLISHLTLTVHKQSLNEKSYELSGQIVVCAGCRSEIGQPVKNYPDLLALHHAIVSTAIGNKDFIEFRFNDYSMFLAQLILTSCENQSSVKLVIRSLDKTPYLLIWLLESYVVLATGMLHEKAQNENEEAVRPFPAIKMLYKVFDAATAASDPRANGEDASVGLIDVPFGCCLQMTEALLKSSHCLPPACRSVGQFYVGFLKIANSI</sequence>
<evidence type="ECO:0000256" key="7">
    <source>
        <dbReference type="ARBA" id="ARBA00053831"/>
    </source>
</evidence>
<evidence type="ECO:0000256" key="9">
    <source>
        <dbReference type="SAM" id="MobiDB-lite"/>
    </source>
</evidence>
<evidence type="ECO:0000256" key="2">
    <source>
        <dbReference type="ARBA" id="ARBA00012485"/>
    </source>
</evidence>
<dbReference type="PANTHER" id="PTHR31531">
    <property type="entry name" value="E3 UBIQUITIN-PROTEIN LIGASE E3D FAMILY MEMBER"/>
    <property type="match status" value="1"/>
</dbReference>
<dbReference type="GO" id="GO:0030332">
    <property type="term" value="F:cyclin binding"/>
    <property type="evidence" value="ECO:0007669"/>
    <property type="project" value="TreeGrafter"/>
</dbReference>
<dbReference type="OrthoDB" id="5795359at2759"/>
<dbReference type="GO" id="GO:0000151">
    <property type="term" value="C:ubiquitin ligase complex"/>
    <property type="evidence" value="ECO:0007669"/>
    <property type="project" value="TreeGrafter"/>
</dbReference>
<evidence type="ECO:0000313" key="11">
    <source>
        <dbReference type="Proteomes" id="UP000218231"/>
    </source>
</evidence>
<dbReference type="STRING" id="2018661.A0A2A2J5G7"/>
<dbReference type="GO" id="GO:0031624">
    <property type="term" value="F:ubiquitin conjugating enzyme binding"/>
    <property type="evidence" value="ECO:0007669"/>
    <property type="project" value="TreeGrafter"/>
</dbReference>
<name>A0A2A2J5G7_9BILA</name>
<proteinExistence type="predicted"/>
<evidence type="ECO:0000256" key="8">
    <source>
        <dbReference type="ARBA" id="ARBA00064185"/>
    </source>
</evidence>
<reference evidence="10 11" key="1">
    <citation type="journal article" date="2017" name="Curr. Biol.">
        <title>Genome architecture and evolution of a unichromosomal asexual nematode.</title>
        <authorList>
            <person name="Fradin H."/>
            <person name="Zegar C."/>
            <person name="Gutwein M."/>
            <person name="Lucas J."/>
            <person name="Kovtun M."/>
            <person name="Corcoran D."/>
            <person name="Baugh L.R."/>
            <person name="Kiontke K."/>
            <person name="Gunsalus K."/>
            <person name="Fitch D.H."/>
            <person name="Piano F."/>
        </authorList>
    </citation>
    <scope>NUCLEOTIDE SEQUENCE [LARGE SCALE GENOMIC DNA]</scope>
    <source>
        <strain evidence="10">PF1309</strain>
    </source>
</reference>
<dbReference type="Pfam" id="PF09814">
    <property type="entry name" value="HECT_2"/>
    <property type="match status" value="1"/>
</dbReference>
<dbReference type="AlphaFoldDB" id="A0A2A2J5G7"/>
<gene>
    <name evidence="10" type="ORF">WR25_26105</name>
</gene>
<evidence type="ECO:0000256" key="5">
    <source>
        <dbReference type="ARBA" id="ARBA00032234"/>
    </source>
</evidence>
<dbReference type="GO" id="GO:0051865">
    <property type="term" value="P:protein autoubiquitination"/>
    <property type="evidence" value="ECO:0007669"/>
    <property type="project" value="TreeGrafter"/>
</dbReference>
<dbReference type="GO" id="GO:0006513">
    <property type="term" value="P:protein monoubiquitination"/>
    <property type="evidence" value="ECO:0007669"/>
    <property type="project" value="TreeGrafter"/>
</dbReference>
<evidence type="ECO:0000256" key="6">
    <source>
        <dbReference type="ARBA" id="ARBA00032298"/>
    </source>
</evidence>
<organism evidence="10 11">
    <name type="scientific">Diploscapter pachys</name>
    <dbReference type="NCBI Taxonomy" id="2018661"/>
    <lineage>
        <taxon>Eukaryota</taxon>
        <taxon>Metazoa</taxon>
        <taxon>Ecdysozoa</taxon>
        <taxon>Nematoda</taxon>
        <taxon>Chromadorea</taxon>
        <taxon>Rhabditida</taxon>
        <taxon>Rhabditina</taxon>
        <taxon>Rhabditomorpha</taxon>
        <taxon>Rhabditoidea</taxon>
        <taxon>Rhabditidae</taxon>
        <taxon>Diploscapter</taxon>
    </lineage>
</organism>
<accession>A0A2A2J5G7</accession>
<evidence type="ECO:0000256" key="3">
    <source>
        <dbReference type="ARBA" id="ARBA00013646"/>
    </source>
</evidence>